<reference evidence="1 2" key="1">
    <citation type="submission" date="2024-01" db="EMBL/GenBank/DDBJ databases">
        <title>The genome of the rayed Mediterranean limpet Patella caerulea (Linnaeus, 1758).</title>
        <authorList>
            <person name="Anh-Thu Weber A."/>
            <person name="Halstead-Nussloch G."/>
        </authorList>
    </citation>
    <scope>NUCLEOTIDE SEQUENCE [LARGE SCALE GENOMIC DNA]</scope>
    <source>
        <strain evidence="1">AATW-2023a</strain>
        <tissue evidence="1">Whole specimen</tissue>
    </source>
</reference>
<accession>A0AAN8JQB0</accession>
<proteinExistence type="predicted"/>
<sequence length="89" mass="10066">MKLVPDTVFKTDVDKGGVYELQTITPSTDHDHHPRNILGRFHGILGSLNTEYKLIHYPDINQIVQDKRLNRDIPGSSRLLQPCSFSPLG</sequence>
<dbReference type="AlphaFoldDB" id="A0AAN8JQB0"/>
<evidence type="ECO:0000313" key="1">
    <source>
        <dbReference type="EMBL" id="KAK6177983.1"/>
    </source>
</evidence>
<evidence type="ECO:0000313" key="2">
    <source>
        <dbReference type="Proteomes" id="UP001347796"/>
    </source>
</evidence>
<gene>
    <name evidence="1" type="ORF">SNE40_012832</name>
</gene>
<dbReference type="Proteomes" id="UP001347796">
    <property type="component" value="Unassembled WGS sequence"/>
</dbReference>
<comment type="caution">
    <text evidence="1">The sequence shown here is derived from an EMBL/GenBank/DDBJ whole genome shotgun (WGS) entry which is preliminary data.</text>
</comment>
<keyword evidence="2" id="KW-1185">Reference proteome</keyword>
<protein>
    <submittedName>
        <fullName evidence="1">Uncharacterized protein</fullName>
    </submittedName>
</protein>
<dbReference type="EMBL" id="JAZGQO010000009">
    <property type="protein sequence ID" value="KAK6177983.1"/>
    <property type="molecule type" value="Genomic_DNA"/>
</dbReference>
<organism evidence="1 2">
    <name type="scientific">Patella caerulea</name>
    <name type="common">Rayed Mediterranean limpet</name>
    <dbReference type="NCBI Taxonomy" id="87958"/>
    <lineage>
        <taxon>Eukaryota</taxon>
        <taxon>Metazoa</taxon>
        <taxon>Spiralia</taxon>
        <taxon>Lophotrochozoa</taxon>
        <taxon>Mollusca</taxon>
        <taxon>Gastropoda</taxon>
        <taxon>Patellogastropoda</taxon>
        <taxon>Patelloidea</taxon>
        <taxon>Patellidae</taxon>
        <taxon>Patella</taxon>
    </lineage>
</organism>
<name>A0AAN8JQB0_PATCE</name>